<keyword evidence="3" id="KW-1185">Reference proteome</keyword>
<protein>
    <submittedName>
        <fullName evidence="2">Uncharacterized protein</fullName>
    </submittedName>
</protein>
<keyword evidence="1" id="KW-0472">Membrane</keyword>
<feature type="transmembrane region" description="Helical" evidence="1">
    <location>
        <begin position="38"/>
        <end position="60"/>
    </location>
</feature>
<gene>
    <name evidence="2" type="ORF">ACFSBI_01440</name>
</gene>
<feature type="transmembrane region" description="Helical" evidence="1">
    <location>
        <begin position="6"/>
        <end position="26"/>
    </location>
</feature>
<dbReference type="Proteomes" id="UP001597347">
    <property type="component" value="Unassembled WGS sequence"/>
</dbReference>
<dbReference type="RefSeq" id="WP_377931407.1">
    <property type="nucleotide sequence ID" value="NZ_JBHUEA010000002.1"/>
</dbReference>
<evidence type="ECO:0000313" key="2">
    <source>
        <dbReference type="EMBL" id="MFD1720200.1"/>
    </source>
</evidence>
<evidence type="ECO:0000313" key="3">
    <source>
        <dbReference type="Proteomes" id="UP001597347"/>
    </source>
</evidence>
<keyword evidence="1" id="KW-0812">Transmembrane</keyword>
<name>A0ABW4LA94_9MICO</name>
<dbReference type="EMBL" id="JBHUEA010000002">
    <property type="protein sequence ID" value="MFD1720200.1"/>
    <property type="molecule type" value="Genomic_DNA"/>
</dbReference>
<keyword evidence="1" id="KW-1133">Transmembrane helix</keyword>
<organism evidence="2 3">
    <name type="scientific">Amnibacterium endophyticum</name>
    <dbReference type="NCBI Taxonomy" id="2109337"/>
    <lineage>
        <taxon>Bacteria</taxon>
        <taxon>Bacillati</taxon>
        <taxon>Actinomycetota</taxon>
        <taxon>Actinomycetes</taxon>
        <taxon>Micrococcales</taxon>
        <taxon>Microbacteriaceae</taxon>
        <taxon>Amnibacterium</taxon>
    </lineage>
</organism>
<evidence type="ECO:0000256" key="1">
    <source>
        <dbReference type="SAM" id="Phobius"/>
    </source>
</evidence>
<comment type="caution">
    <text evidence="2">The sequence shown here is derived from an EMBL/GenBank/DDBJ whole genome shotgun (WGS) entry which is preliminary data.</text>
</comment>
<proteinExistence type="predicted"/>
<reference evidence="3" key="1">
    <citation type="journal article" date="2019" name="Int. J. Syst. Evol. Microbiol.">
        <title>The Global Catalogue of Microorganisms (GCM) 10K type strain sequencing project: providing services to taxonomists for standard genome sequencing and annotation.</title>
        <authorList>
            <consortium name="The Broad Institute Genomics Platform"/>
            <consortium name="The Broad Institute Genome Sequencing Center for Infectious Disease"/>
            <person name="Wu L."/>
            <person name="Ma J."/>
        </authorList>
    </citation>
    <scope>NUCLEOTIDE SEQUENCE [LARGE SCALE GENOMIC DNA]</scope>
    <source>
        <strain evidence="3">CGMCC 1.12471</strain>
    </source>
</reference>
<sequence length="63" mass="6532">MLSIGGPVWGVAVLLMLATLLVLNLVRLRRSGDGRPSWVPTVSVVLGVLVVIGLVLAFGAPPD</sequence>
<accession>A0ABW4LA94</accession>